<evidence type="ECO:0000259" key="6">
    <source>
        <dbReference type="PROSITE" id="PS51323"/>
    </source>
</evidence>
<evidence type="ECO:0000313" key="8">
    <source>
        <dbReference type="Proteomes" id="UP000079169"/>
    </source>
</evidence>
<dbReference type="EMBL" id="MG550179">
    <property type="protein sequence ID" value="AWT50613.1"/>
    <property type="molecule type" value="mRNA"/>
</dbReference>
<dbReference type="PROSITE" id="PS51323">
    <property type="entry name" value="IGFBP_N_2"/>
    <property type="match status" value="1"/>
</dbReference>
<comment type="subcellular location">
    <subcellularLocation>
        <location evidence="1">Secreted</location>
    </subcellularLocation>
</comment>
<evidence type="ECO:0000313" key="9">
    <source>
        <dbReference type="RefSeq" id="XP_026676698.1"/>
    </source>
</evidence>
<name>A0A2U9PFS2_DIACI</name>
<reference evidence="9" key="2">
    <citation type="submission" date="2025-04" db="UniProtKB">
        <authorList>
            <consortium name="RefSeq"/>
        </authorList>
    </citation>
    <scope>IDENTIFICATION</scope>
</reference>
<protein>
    <submittedName>
        <fullName evidence="7">Neuropeptide NPLP1</fullName>
    </submittedName>
    <submittedName>
        <fullName evidence="9">Venom protein 302</fullName>
    </submittedName>
</protein>
<dbReference type="GO" id="GO:0005520">
    <property type="term" value="F:insulin-like growth factor binding"/>
    <property type="evidence" value="ECO:0007669"/>
    <property type="project" value="InterPro"/>
</dbReference>
<organism evidence="7">
    <name type="scientific">Diaphorina citri</name>
    <name type="common">Asian citrus psyllid</name>
    <dbReference type="NCBI Taxonomy" id="121845"/>
    <lineage>
        <taxon>Eukaryota</taxon>
        <taxon>Metazoa</taxon>
        <taxon>Ecdysozoa</taxon>
        <taxon>Arthropoda</taxon>
        <taxon>Hexapoda</taxon>
        <taxon>Insecta</taxon>
        <taxon>Pterygota</taxon>
        <taxon>Neoptera</taxon>
        <taxon>Paraneoptera</taxon>
        <taxon>Hemiptera</taxon>
        <taxon>Sternorrhyncha</taxon>
        <taxon>Psylloidea</taxon>
        <taxon>Psyllidae</taxon>
        <taxon>Diaphorininae</taxon>
        <taxon>Diaphorina</taxon>
    </lineage>
</organism>
<keyword evidence="2" id="KW-0964">Secreted</keyword>
<keyword evidence="3 5" id="KW-0732">Signal</keyword>
<dbReference type="GO" id="GO:0007218">
    <property type="term" value="P:neuropeptide signaling pathway"/>
    <property type="evidence" value="ECO:0007669"/>
    <property type="project" value="UniProtKB-KW"/>
</dbReference>
<dbReference type="InterPro" id="IPR009030">
    <property type="entry name" value="Growth_fac_rcpt_cys_sf"/>
</dbReference>
<evidence type="ECO:0000313" key="7">
    <source>
        <dbReference type="EMBL" id="AWT50613.1"/>
    </source>
</evidence>
<feature type="chain" id="PRO_5044582219" evidence="5">
    <location>
        <begin position="20"/>
        <end position="96"/>
    </location>
</feature>
<keyword evidence="4" id="KW-1015">Disulfide bond</keyword>
<feature type="domain" description="IGFBP N-terminal" evidence="6">
    <location>
        <begin position="18"/>
        <end position="95"/>
    </location>
</feature>
<sequence length="96" mass="10422">MIRSVFWIFLSYCLGRSIAFSCVCNPAECETLTDDDCPDRAGTVWDPCGCCKVCARAENQPCGGPYGFFGSCAHDLECVVTDVTNENSGGVCTRKF</sequence>
<dbReference type="RefSeq" id="XP_026676698.1">
    <property type="nucleotide sequence ID" value="XM_026820897.1"/>
</dbReference>
<dbReference type="InterPro" id="IPR017891">
    <property type="entry name" value="Insulin_GF-bd_Cys-rich_CS"/>
</dbReference>
<dbReference type="Proteomes" id="UP000079169">
    <property type="component" value="Unplaced"/>
</dbReference>
<reference evidence="7" key="1">
    <citation type="submission" date="2017-11" db="EMBL/GenBank/DDBJ databases">
        <title>Characterization and expression profiling of neuropeptides and their receptors in the Asian Citrus Psyllid, Diaphorina citri.</title>
        <authorList>
            <person name="Wang Z."/>
            <person name="Zeng X."/>
        </authorList>
    </citation>
    <scope>NUCLEOTIDE SEQUENCE</scope>
</reference>
<dbReference type="PANTHER" id="PTHR14186">
    <property type="entry name" value="INSULIN-LIKE GROWTH FACTOR BINDING PROTEIN-RELATED"/>
    <property type="match status" value="1"/>
</dbReference>
<accession>A0A2U9PFS2</accession>
<dbReference type="PaxDb" id="121845-A0A2U9PFS2"/>
<proteinExistence type="evidence at transcript level"/>
<evidence type="ECO:0000256" key="4">
    <source>
        <dbReference type="ARBA" id="ARBA00023157"/>
    </source>
</evidence>
<dbReference type="GO" id="GO:0009966">
    <property type="term" value="P:regulation of signal transduction"/>
    <property type="evidence" value="ECO:0007669"/>
    <property type="project" value="TreeGrafter"/>
</dbReference>
<dbReference type="GO" id="GO:0005576">
    <property type="term" value="C:extracellular region"/>
    <property type="evidence" value="ECO:0007669"/>
    <property type="project" value="UniProtKB-SubCell"/>
</dbReference>
<feature type="signal peptide" evidence="5">
    <location>
        <begin position="1"/>
        <end position="19"/>
    </location>
</feature>
<evidence type="ECO:0000256" key="5">
    <source>
        <dbReference type="SAM" id="SignalP"/>
    </source>
</evidence>
<dbReference type="InterPro" id="IPR000867">
    <property type="entry name" value="IGFBP-like"/>
</dbReference>
<dbReference type="InterPro" id="IPR011390">
    <property type="entry name" value="IGFBP_rP_mac25"/>
</dbReference>
<dbReference type="GeneID" id="113465931"/>
<keyword evidence="8" id="KW-1185">Reference proteome</keyword>
<dbReference type="KEGG" id="dci:113465931"/>
<dbReference type="Gene3D" id="4.10.40.20">
    <property type="match status" value="1"/>
</dbReference>
<evidence type="ECO:0000256" key="2">
    <source>
        <dbReference type="ARBA" id="ARBA00022525"/>
    </source>
</evidence>
<dbReference type="GO" id="GO:0001558">
    <property type="term" value="P:regulation of cell growth"/>
    <property type="evidence" value="ECO:0007669"/>
    <property type="project" value="InterPro"/>
</dbReference>
<keyword evidence="7" id="KW-0527">Neuropeptide</keyword>
<dbReference type="SUPFAM" id="SSF57184">
    <property type="entry name" value="Growth factor receptor domain"/>
    <property type="match status" value="1"/>
</dbReference>
<dbReference type="PANTHER" id="PTHR14186:SF19">
    <property type="entry name" value="INSULIN-LIKE GROWTH FACTOR-BINDING PROTEIN 7"/>
    <property type="match status" value="1"/>
</dbReference>
<dbReference type="Pfam" id="PF00219">
    <property type="entry name" value="IGFBP"/>
    <property type="match status" value="1"/>
</dbReference>
<dbReference type="AlphaFoldDB" id="A0A2U9PFS2"/>
<gene>
    <name evidence="9" type="primary">LOC113465931</name>
</gene>
<dbReference type="SMART" id="SM00121">
    <property type="entry name" value="IB"/>
    <property type="match status" value="1"/>
</dbReference>
<dbReference type="PROSITE" id="PS00222">
    <property type="entry name" value="IGFBP_N_1"/>
    <property type="match status" value="1"/>
</dbReference>
<evidence type="ECO:0000256" key="1">
    <source>
        <dbReference type="ARBA" id="ARBA00004613"/>
    </source>
</evidence>
<evidence type="ECO:0000256" key="3">
    <source>
        <dbReference type="ARBA" id="ARBA00022729"/>
    </source>
</evidence>